<organism evidence="1 2">
    <name type="scientific">Ascaris lumbricoides</name>
    <name type="common">Giant roundworm</name>
    <dbReference type="NCBI Taxonomy" id="6252"/>
    <lineage>
        <taxon>Eukaryota</taxon>
        <taxon>Metazoa</taxon>
        <taxon>Ecdysozoa</taxon>
        <taxon>Nematoda</taxon>
        <taxon>Chromadorea</taxon>
        <taxon>Rhabditida</taxon>
        <taxon>Spirurina</taxon>
        <taxon>Ascaridomorpha</taxon>
        <taxon>Ascaridoidea</taxon>
        <taxon>Ascarididae</taxon>
        <taxon>Ascaris</taxon>
    </lineage>
</organism>
<proteinExistence type="predicted"/>
<dbReference type="Proteomes" id="UP000036681">
    <property type="component" value="Unplaced"/>
</dbReference>
<evidence type="ECO:0000313" key="2">
    <source>
        <dbReference type="WBParaSite" id="ALUE_0000888401-mRNA-1"/>
    </source>
</evidence>
<dbReference type="AlphaFoldDB" id="A0A0M3HZ35"/>
<protein>
    <submittedName>
        <fullName evidence="2">Uncharacterized protein</fullName>
    </submittedName>
</protein>
<dbReference type="WBParaSite" id="ALUE_0000888401-mRNA-1">
    <property type="protein sequence ID" value="ALUE_0000888401-mRNA-1"/>
    <property type="gene ID" value="ALUE_0000888401"/>
</dbReference>
<evidence type="ECO:0000313" key="1">
    <source>
        <dbReference type="Proteomes" id="UP000036681"/>
    </source>
</evidence>
<keyword evidence="1" id="KW-1185">Reference proteome</keyword>
<sequence>MNDKDRLLGDIMVTVPDDGTLLEAKGQSPQFTSKEGEGPSLHINLAVSFATQQRFLQIPHHDGVEHNASNEKLFNAESESATPPRTPLRGWSQSELDVLRGRSIYGTHHCKQRVCHQHTGAEATYALLPPRGRD</sequence>
<accession>A0A0M3HZ35</accession>
<name>A0A0M3HZ35_ASCLU</name>
<reference evidence="2" key="1">
    <citation type="submission" date="2017-02" db="UniProtKB">
        <authorList>
            <consortium name="WormBaseParasite"/>
        </authorList>
    </citation>
    <scope>IDENTIFICATION</scope>
</reference>